<reference evidence="1 2" key="1">
    <citation type="submission" date="2021-10" db="EMBL/GenBank/DDBJ databases">
        <title>Anaerobic single-cell dispensing facilitates the cultivation of human gut bacteria.</title>
        <authorList>
            <person name="Afrizal A."/>
        </authorList>
    </citation>
    <scope>NUCLEOTIDE SEQUENCE [LARGE SCALE GENOMIC DNA]</scope>
    <source>
        <strain evidence="1 2">CLA-AA-H270</strain>
    </source>
</reference>
<dbReference type="Proteomes" id="UP001298753">
    <property type="component" value="Unassembled WGS sequence"/>
</dbReference>
<gene>
    <name evidence="1" type="ORF">LKD22_05770</name>
</gene>
<accession>A0AAW4VYS3</accession>
<dbReference type="GeneID" id="98659864"/>
<keyword evidence="2" id="KW-1185">Reference proteome</keyword>
<sequence>MRIYEYGEPNAKNVLLQPVGDHDLPAIENEIREIRRLTAQPFRLIAVKVESWNNDLSPWCAPAVFGHEDFGDGAAALLREILPLCEDADRRYIIGGYSMAGLFALWSAYRTDRFSGIAAASPSLWFPKFLEYMQAHDLHSAAVYLSLGNREEKTRNPVMAAVGDRMRAAYALLQEKNVSCTLEWNSGGHFQQPDCRTAKAFTWVLEHLFY</sequence>
<dbReference type="Gene3D" id="3.40.50.1820">
    <property type="entry name" value="alpha/beta hydrolase"/>
    <property type="match status" value="1"/>
</dbReference>
<organism evidence="1 2">
    <name type="scientific">Agathobaculum butyriciproducens</name>
    <dbReference type="NCBI Taxonomy" id="1628085"/>
    <lineage>
        <taxon>Bacteria</taxon>
        <taxon>Bacillati</taxon>
        <taxon>Bacillota</taxon>
        <taxon>Clostridia</taxon>
        <taxon>Eubacteriales</taxon>
        <taxon>Butyricicoccaceae</taxon>
        <taxon>Agathobaculum</taxon>
    </lineage>
</organism>
<protein>
    <submittedName>
        <fullName evidence="1">Esterase</fullName>
    </submittedName>
</protein>
<dbReference type="SUPFAM" id="SSF53474">
    <property type="entry name" value="alpha/beta-Hydrolases"/>
    <property type="match status" value="1"/>
</dbReference>
<name>A0AAW4VYS3_9FIRM</name>
<comment type="caution">
    <text evidence="1">The sequence shown here is derived from an EMBL/GenBank/DDBJ whole genome shotgun (WGS) entry which is preliminary data.</text>
</comment>
<dbReference type="EMBL" id="JAJEPX010000013">
    <property type="protein sequence ID" value="MCC2176632.1"/>
    <property type="molecule type" value="Genomic_DNA"/>
</dbReference>
<dbReference type="RefSeq" id="WP_227600501.1">
    <property type="nucleotide sequence ID" value="NZ_JAJEPX010000013.1"/>
</dbReference>
<evidence type="ECO:0000313" key="1">
    <source>
        <dbReference type="EMBL" id="MCC2176632.1"/>
    </source>
</evidence>
<evidence type="ECO:0000313" key="2">
    <source>
        <dbReference type="Proteomes" id="UP001298753"/>
    </source>
</evidence>
<dbReference type="AlphaFoldDB" id="A0AAW4VYS3"/>
<dbReference type="InterPro" id="IPR029058">
    <property type="entry name" value="AB_hydrolase_fold"/>
</dbReference>
<proteinExistence type="predicted"/>